<dbReference type="RefSeq" id="WP_133673758.1">
    <property type="nucleotide sequence ID" value="NZ_SNZW01000016.1"/>
</dbReference>
<name>A0A4R7D1W3_9FLAO</name>
<evidence type="ECO:0000313" key="2">
    <source>
        <dbReference type="Proteomes" id="UP000295274"/>
    </source>
</evidence>
<dbReference type="EMBL" id="SNZW01000016">
    <property type="protein sequence ID" value="TDS13544.1"/>
    <property type="molecule type" value="Genomic_DNA"/>
</dbReference>
<dbReference type="OrthoDB" id="825688at2"/>
<evidence type="ECO:0000313" key="1">
    <source>
        <dbReference type="EMBL" id="TDS13544.1"/>
    </source>
</evidence>
<organism evidence="1 2">
    <name type="scientific">Maribacter caenipelagi</name>
    <dbReference type="NCBI Taxonomy" id="1447781"/>
    <lineage>
        <taxon>Bacteria</taxon>
        <taxon>Pseudomonadati</taxon>
        <taxon>Bacteroidota</taxon>
        <taxon>Flavobacteriia</taxon>
        <taxon>Flavobacteriales</taxon>
        <taxon>Flavobacteriaceae</taxon>
        <taxon>Maribacter</taxon>
    </lineage>
</organism>
<dbReference type="AlphaFoldDB" id="A0A4R7D1W3"/>
<proteinExistence type="predicted"/>
<keyword evidence="2" id="KW-1185">Reference proteome</keyword>
<comment type="caution">
    <text evidence="1">The sequence shown here is derived from an EMBL/GenBank/DDBJ whole genome shotgun (WGS) entry which is preliminary data.</text>
</comment>
<dbReference type="Proteomes" id="UP000295274">
    <property type="component" value="Unassembled WGS sequence"/>
</dbReference>
<gene>
    <name evidence="1" type="ORF">DFQ03_2837</name>
</gene>
<reference evidence="1 2" key="1">
    <citation type="submission" date="2019-03" db="EMBL/GenBank/DDBJ databases">
        <title>Genomic Encyclopedia of Type Strains, Phase III (KMG-III): the genomes of soil and plant-associated and newly described type strains.</title>
        <authorList>
            <person name="Whitman W."/>
        </authorList>
    </citation>
    <scope>NUCLEOTIDE SEQUENCE [LARGE SCALE GENOMIC DNA]</scope>
    <source>
        <strain evidence="1 2">CECT 8455</strain>
    </source>
</reference>
<accession>A0A4R7D1W3</accession>
<sequence>MTKKDLIDRINSKYDTTLTNSNTSYSKINKSKEVWWLNIKTHKFHDDVHLLLKTDQEVIWIYLTNKFTKDINASFKIRPDRNAVDLEISADKSYMYLRDVKSGGTGFDFNKFVKEIIKF</sequence>
<protein>
    <submittedName>
        <fullName evidence="1">Uncharacterized protein</fullName>
    </submittedName>
</protein>